<evidence type="ECO:0000256" key="1">
    <source>
        <dbReference type="SAM" id="MobiDB-lite"/>
    </source>
</evidence>
<gene>
    <name evidence="3" type="ORF">SAMN05444320_10348</name>
</gene>
<evidence type="ECO:0000313" key="3">
    <source>
        <dbReference type="EMBL" id="SHF27560.1"/>
    </source>
</evidence>
<dbReference type="Pfam" id="PF13241">
    <property type="entry name" value="NAD_binding_7"/>
    <property type="match status" value="1"/>
</dbReference>
<dbReference type="AlphaFoldDB" id="A0A1M5AB89"/>
<organism evidence="3 4">
    <name type="scientific">Streptoalloteichus hindustanus</name>
    <dbReference type="NCBI Taxonomy" id="2017"/>
    <lineage>
        <taxon>Bacteria</taxon>
        <taxon>Bacillati</taxon>
        <taxon>Actinomycetota</taxon>
        <taxon>Actinomycetes</taxon>
        <taxon>Pseudonocardiales</taxon>
        <taxon>Pseudonocardiaceae</taxon>
        <taxon>Streptoalloteichus</taxon>
    </lineage>
</organism>
<sequence length="534" mass="57040">MSLDALVPPQRTPGWRSRGSQSPPRVDVLTGSHPPHEVERVVDDSAGEFGAEPARAWRDRPSPGTTTATFVLDVDGERVEVHVVPLHGGAPETVRAVVPPVSRWQVVIHVAGQPGGRAEAVARWLGAELRQRGASFTDAELKTLWSAMPLLAHYATPEPALADWALVFRDAYTENSVGFLLAAERAGLRREWIYALSTGDQTLRRDRVHAWFLRRGYRSDVLDDRVTGGGLVTPADSRQARATRASVEEFTRRAHAAGRRVLVIDHGGALSAGAGLGVGRPDAAVELTSAGLARVTAADPGFPVFDLAHSRLRAQLGHSEIADACLRRLRSLLPGEKFVGRRVLLVGYGALGSRLAERLRSTGCRVLVVDPDIGALVQAAERGFETARTVRAALDRSRPFLVVGCLGSPVLDPAELSLLPDGVLLAGFTPQDFAPLSDGRGELAATAVPGVGVRYTSAGGAGMLLLGDGRWLGLFEDEGIPNRGSDVFRAGLLIAARELCRQAADLPAGVHLRPVDEALDAAGLFDAYYDEYLA</sequence>
<name>A0A1M5AB89_STRHI</name>
<dbReference type="SUPFAM" id="SSF51735">
    <property type="entry name" value="NAD(P)-binding Rossmann-fold domains"/>
    <property type="match status" value="1"/>
</dbReference>
<proteinExistence type="predicted"/>
<dbReference type="InterPro" id="IPR015878">
    <property type="entry name" value="Ado_hCys_hydrolase_NAD-bd"/>
</dbReference>
<keyword evidence="4" id="KW-1185">Reference proteome</keyword>
<dbReference type="OrthoDB" id="505700at2"/>
<evidence type="ECO:0000313" key="4">
    <source>
        <dbReference type="Proteomes" id="UP000184501"/>
    </source>
</evidence>
<dbReference type="EMBL" id="FQVN01000003">
    <property type="protein sequence ID" value="SHF27560.1"/>
    <property type="molecule type" value="Genomic_DNA"/>
</dbReference>
<dbReference type="STRING" id="2017.SAMN05444320_10348"/>
<evidence type="ECO:0000259" key="2">
    <source>
        <dbReference type="SMART" id="SM00997"/>
    </source>
</evidence>
<dbReference type="RefSeq" id="WP_143174067.1">
    <property type="nucleotide sequence ID" value="NZ_FQVN01000003.1"/>
</dbReference>
<protein>
    <submittedName>
        <fullName evidence="3">Adenosylhomocysteinase</fullName>
    </submittedName>
</protein>
<dbReference type="Proteomes" id="UP000184501">
    <property type="component" value="Unassembled WGS sequence"/>
</dbReference>
<dbReference type="InterPro" id="IPR036291">
    <property type="entry name" value="NAD(P)-bd_dom_sf"/>
</dbReference>
<feature type="region of interest" description="Disordered" evidence="1">
    <location>
        <begin position="1"/>
        <end position="35"/>
    </location>
</feature>
<dbReference type="Gene3D" id="3.40.50.720">
    <property type="entry name" value="NAD(P)-binding Rossmann-like Domain"/>
    <property type="match status" value="1"/>
</dbReference>
<feature type="domain" description="S-adenosyl-L-homocysteine hydrolase NAD binding" evidence="2">
    <location>
        <begin position="336"/>
        <end position="479"/>
    </location>
</feature>
<reference evidence="3 4" key="1">
    <citation type="submission" date="2016-11" db="EMBL/GenBank/DDBJ databases">
        <authorList>
            <person name="Jaros S."/>
            <person name="Januszkiewicz K."/>
            <person name="Wedrychowicz H."/>
        </authorList>
    </citation>
    <scope>NUCLEOTIDE SEQUENCE [LARGE SCALE GENOMIC DNA]</scope>
    <source>
        <strain evidence="3 4">DSM 44523</strain>
    </source>
</reference>
<dbReference type="SMART" id="SM00997">
    <property type="entry name" value="AdoHcyase_NAD"/>
    <property type="match status" value="1"/>
</dbReference>
<accession>A0A1M5AB89</accession>